<dbReference type="GO" id="GO:0004040">
    <property type="term" value="F:amidase activity"/>
    <property type="evidence" value="ECO:0007669"/>
    <property type="project" value="InterPro"/>
</dbReference>
<evidence type="ECO:0000256" key="5">
    <source>
        <dbReference type="ARBA" id="ARBA00013433"/>
    </source>
</evidence>
<feature type="domain" description="Mannosyl-glycoprotein endo-beta-N-acetylglucosamidase-like" evidence="12">
    <location>
        <begin position="200"/>
        <end position="353"/>
    </location>
</feature>
<protein>
    <recommendedName>
        <fullName evidence="5">Peptidoglycan hydrolase FlgJ</fullName>
    </recommendedName>
    <alternativeName>
        <fullName evidence="10">Muramidase FlgJ</fullName>
    </alternativeName>
</protein>
<dbReference type="PANTHER" id="PTHR33308:SF9">
    <property type="entry name" value="PEPTIDOGLYCAN HYDROLASE FLGJ"/>
    <property type="match status" value="1"/>
</dbReference>
<dbReference type="InterPro" id="IPR051056">
    <property type="entry name" value="Glycosyl_Hydrolase_73"/>
</dbReference>
<dbReference type="EMBL" id="CP038634">
    <property type="protein sequence ID" value="QBY50960.1"/>
    <property type="molecule type" value="Genomic_DNA"/>
</dbReference>
<dbReference type="GO" id="GO:0071555">
    <property type="term" value="P:cell wall organization"/>
    <property type="evidence" value="ECO:0007669"/>
    <property type="project" value="UniProtKB-KW"/>
</dbReference>
<dbReference type="GO" id="GO:0016798">
    <property type="term" value="F:hydrolase activity, acting on glycosyl bonds"/>
    <property type="evidence" value="ECO:0007669"/>
    <property type="project" value="UniProtKB-KW"/>
</dbReference>
<dbReference type="Gene3D" id="2.10.70.40">
    <property type="entry name" value="peptidoglycan hydrolase"/>
    <property type="match status" value="1"/>
</dbReference>
<dbReference type="Proteomes" id="UP000295294">
    <property type="component" value="Chromosome 1"/>
</dbReference>
<name>A0A4P7L692_9BURK</name>
<keyword evidence="13" id="KW-0282">Flagellum</keyword>
<keyword evidence="13" id="KW-0969">Cilium</keyword>
<comment type="subcellular location">
    <subcellularLocation>
        <location evidence="2">Periplasm</location>
    </subcellularLocation>
</comment>
<sequence length="354" mass="37163">MSASMPPQAADLTQRFALDTQGFEALKHSARNGANAATLQAAAKQFEAVFTQMVLKSMRNATPQDGLFDNEQSKLYMSMMDQQLAQQMSSRGIGLAEVMVRQLARAAGTPMPAGMNAMTAAESGRAADAEMARLLDSRGAASAGGNEAADLPAVGTVVPGQNWNPTAGLRQYQSQFYGDRSQDGQDGQDGQGGEVLGPLPADAPAHVSAFVARMAAPAEAASRASGVPARLIVGQAALESGWGQREILHADGSTTFNVFGIKAGSSWKGRVAEITTTEYVDGQPQKVKAKFRAYGSYDEACADYARLLTNNPRYAGVVSAGSAEEAAHGLQRAGYATDPAYGHKLVKIMKKVAV</sequence>
<dbReference type="Gene3D" id="1.10.530.10">
    <property type="match status" value="1"/>
</dbReference>
<keyword evidence="8" id="KW-0326">Glycosidase</keyword>
<dbReference type="OrthoDB" id="289937at2"/>
<comment type="similarity">
    <text evidence="4">In the C-terminal section; belongs to the glycosyl hydrolase 73 family.</text>
</comment>
<comment type="function">
    <text evidence="1">Flagellum-specific muramidase which hydrolyzes the peptidoglycan layer to assemble the rod structure in the periplasmic space.</text>
</comment>
<dbReference type="FunFam" id="2.10.70.40:FF:000001">
    <property type="entry name" value="Flagellar assembly peptidoglycan hydrolase FlgJ"/>
    <property type="match status" value="1"/>
</dbReference>
<dbReference type="NCBIfam" id="NF009357">
    <property type="entry name" value="PRK12712.1"/>
    <property type="match status" value="1"/>
</dbReference>
<dbReference type="SMART" id="SM00047">
    <property type="entry name" value="LYZ2"/>
    <property type="match status" value="1"/>
</dbReference>
<keyword evidence="6" id="KW-0574">Periplasm</keyword>
<dbReference type="PANTHER" id="PTHR33308">
    <property type="entry name" value="PEPTIDOGLYCAN HYDROLASE FLGJ"/>
    <property type="match status" value="1"/>
</dbReference>
<evidence type="ECO:0000256" key="9">
    <source>
        <dbReference type="ARBA" id="ARBA00023316"/>
    </source>
</evidence>
<evidence type="ECO:0000259" key="12">
    <source>
        <dbReference type="SMART" id="SM00047"/>
    </source>
</evidence>
<dbReference type="KEGG" id="cox:E0W60_07315"/>
<dbReference type="NCBIfam" id="TIGR02541">
    <property type="entry name" value="flagell_FlgJ"/>
    <property type="match status" value="1"/>
</dbReference>
<evidence type="ECO:0000313" key="13">
    <source>
        <dbReference type="EMBL" id="QBY50960.1"/>
    </source>
</evidence>
<evidence type="ECO:0000256" key="7">
    <source>
        <dbReference type="ARBA" id="ARBA00022801"/>
    </source>
</evidence>
<evidence type="ECO:0000256" key="11">
    <source>
        <dbReference type="SAM" id="MobiDB-lite"/>
    </source>
</evidence>
<evidence type="ECO:0000256" key="1">
    <source>
        <dbReference type="ARBA" id="ARBA00002954"/>
    </source>
</evidence>
<keyword evidence="9" id="KW-0961">Cell wall biogenesis/degradation</keyword>
<evidence type="ECO:0000313" key="14">
    <source>
        <dbReference type="Proteomes" id="UP000295294"/>
    </source>
</evidence>
<dbReference type="InterPro" id="IPR013377">
    <property type="entry name" value="FlgJ"/>
</dbReference>
<dbReference type="RefSeq" id="WP_135703499.1">
    <property type="nucleotide sequence ID" value="NZ_CP038634.1"/>
</dbReference>
<feature type="region of interest" description="Disordered" evidence="11">
    <location>
        <begin position="178"/>
        <end position="199"/>
    </location>
</feature>
<dbReference type="InterPro" id="IPR002901">
    <property type="entry name" value="MGlyc_endo_b_GlcNAc-like_dom"/>
</dbReference>
<evidence type="ECO:0000256" key="4">
    <source>
        <dbReference type="ARBA" id="ARBA00007974"/>
    </source>
</evidence>
<evidence type="ECO:0000256" key="6">
    <source>
        <dbReference type="ARBA" id="ARBA00022764"/>
    </source>
</evidence>
<comment type="similarity">
    <text evidence="3">In the N-terminal section; belongs to the FlgJ family.</text>
</comment>
<gene>
    <name evidence="13" type="primary">flgJ</name>
    <name evidence="13" type="ORF">E0W60_07315</name>
</gene>
<dbReference type="GO" id="GO:0042597">
    <property type="term" value="C:periplasmic space"/>
    <property type="evidence" value="ECO:0007669"/>
    <property type="project" value="UniProtKB-SubCell"/>
</dbReference>
<dbReference type="AlphaFoldDB" id="A0A4P7L692"/>
<evidence type="ECO:0000256" key="3">
    <source>
        <dbReference type="ARBA" id="ARBA00006880"/>
    </source>
</evidence>
<dbReference type="Pfam" id="PF01832">
    <property type="entry name" value="Glucosaminidase"/>
    <property type="match status" value="1"/>
</dbReference>
<dbReference type="GO" id="GO:0044780">
    <property type="term" value="P:bacterial-type flagellum assembly"/>
    <property type="evidence" value="ECO:0007669"/>
    <property type="project" value="InterPro"/>
</dbReference>
<evidence type="ECO:0000256" key="2">
    <source>
        <dbReference type="ARBA" id="ARBA00004418"/>
    </source>
</evidence>
<dbReference type="InterPro" id="IPR019301">
    <property type="entry name" value="Flagellar_prot_FlgJ_N"/>
</dbReference>
<dbReference type="GO" id="GO:0071973">
    <property type="term" value="P:bacterial-type flagellum-dependent cell motility"/>
    <property type="evidence" value="ECO:0007669"/>
    <property type="project" value="TreeGrafter"/>
</dbReference>
<keyword evidence="7 13" id="KW-0378">Hydrolase</keyword>
<proteinExistence type="inferred from homology"/>
<accession>A0A4P7L692</accession>
<keyword evidence="13" id="KW-0966">Cell projection</keyword>
<reference evidence="13 14" key="1">
    <citation type="submission" date="2019-03" db="EMBL/GenBank/DDBJ databases">
        <title>Efficiently degradation of phenoxyalkanoic acid herbicides by Cupriavidus oxalaticus strain X32.</title>
        <authorList>
            <person name="Sheng X."/>
        </authorList>
    </citation>
    <scope>NUCLEOTIDE SEQUENCE [LARGE SCALE GENOMIC DNA]</scope>
    <source>
        <strain evidence="13 14">X32</strain>
    </source>
</reference>
<dbReference type="STRING" id="1349762.GCA_001592245_04707"/>
<organism evidence="13 14">
    <name type="scientific">Cupriavidus oxalaticus</name>
    <dbReference type="NCBI Taxonomy" id="96344"/>
    <lineage>
        <taxon>Bacteria</taxon>
        <taxon>Pseudomonadati</taxon>
        <taxon>Pseudomonadota</taxon>
        <taxon>Betaproteobacteria</taxon>
        <taxon>Burkholderiales</taxon>
        <taxon>Burkholderiaceae</taxon>
        <taxon>Cupriavidus</taxon>
    </lineage>
</organism>
<dbReference type="Pfam" id="PF10135">
    <property type="entry name" value="Rod-binding"/>
    <property type="match status" value="1"/>
</dbReference>
<dbReference type="PRINTS" id="PR01002">
    <property type="entry name" value="FLGFLGJ"/>
</dbReference>
<evidence type="ECO:0000256" key="8">
    <source>
        <dbReference type="ARBA" id="ARBA00023295"/>
    </source>
</evidence>
<evidence type="ECO:0000256" key="10">
    <source>
        <dbReference type="ARBA" id="ARBA00030835"/>
    </source>
</evidence>